<name>A0AAN9NPV6_PHACN</name>
<dbReference type="Proteomes" id="UP001374584">
    <property type="component" value="Unassembled WGS sequence"/>
</dbReference>
<reference evidence="1 2" key="1">
    <citation type="submission" date="2024-01" db="EMBL/GenBank/DDBJ databases">
        <title>The genomes of 5 underutilized Papilionoideae crops provide insights into root nodulation and disease resistanc.</title>
        <authorList>
            <person name="Jiang F."/>
        </authorList>
    </citation>
    <scope>NUCLEOTIDE SEQUENCE [LARGE SCALE GENOMIC DNA]</scope>
    <source>
        <strain evidence="1">JINMINGXINNONG_FW02</strain>
        <tissue evidence="1">Leaves</tissue>
    </source>
</reference>
<organism evidence="1 2">
    <name type="scientific">Phaseolus coccineus</name>
    <name type="common">Scarlet runner bean</name>
    <name type="synonym">Phaseolus multiflorus</name>
    <dbReference type="NCBI Taxonomy" id="3886"/>
    <lineage>
        <taxon>Eukaryota</taxon>
        <taxon>Viridiplantae</taxon>
        <taxon>Streptophyta</taxon>
        <taxon>Embryophyta</taxon>
        <taxon>Tracheophyta</taxon>
        <taxon>Spermatophyta</taxon>
        <taxon>Magnoliopsida</taxon>
        <taxon>eudicotyledons</taxon>
        <taxon>Gunneridae</taxon>
        <taxon>Pentapetalae</taxon>
        <taxon>rosids</taxon>
        <taxon>fabids</taxon>
        <taxon>Fabales</taxon>
        <taxon>Fabaceae</taxon>
        <taxon>Papilionoideae</taxon>
        <taxon>50 kb inversion clade</taxon>
        <taxon>NPAAA clade</taxon>
        <taxon>indigoferoid/millettioid clade</taxon>
        <taxon>Phaseoleae</taxon>
        <taxon>Phaseolus</taxon>
    </lineage>
</organism>
<dbReference type="EMBL" id="JAYMYR010000003">
    <property type="protein sequence ID" value="KAK7374379.1"/>
    <property type="molecule type" value="Genomic_DNA"/>
</dbReference>
<dbReference type="AlphaFoldDB" id="A0AAN9NPV6"/>
<sequence length="95" mass="10873">MLSMRQRDTALTTWAWTRPSRPVGIKMSRLNQFFIHCSGLFTESPSIVVCTATWENGIVDKDLVCWTCVFEAFATEIYVLFLFVQIWHPSIGTAP</sequence>
<accession>A0AAN9NPV6</accession>
<gene>
    <name evidence="1" type="ORF">VNO80_07809</name>
</gene>
<proteinExistence type="predicted"/>
<protein>
    <submittedName>
        <fullName evidence="1">Uncharacterized protein</fullName>
    </submittedName>
</protein>
<comment type="caution">
    <text evidence="1">The sequence shown here is derived from an EMBL/GenBank/DDBJ whole genome shotgun (WGS) entry which is preliminary data.</text>
</comment>
<evidence type="ECO:0000313" key="2">
    <source>
        <dbReference type="Proteomes" id="UP001374584"/>
    </source>
</evidence>
<evidence type="ECO:0000313" key="1">
    <source>
        <dbReference type="EMBL" id="KAK7374379.1"/>
    </source>
</evidence>
<keyword evidence="2" id="KW-1185">Reference proteome</keyword>